<organism evidence="1 2">
    <name type="scientific">Chenopodium quinoa</name>
    <name type="common">Quinoa</name>
    <dbReference type="NCBI Taxonomy" id="63459"/>
    <lineage>
        <taxon>Eukaryota</taxon>
        <taxon>Viridiplantae</taxon>
        <taxon>Streptophyta</taxon>
        <taxon>Embryophyta</taxon>
        <taxon>Tracheophyta</taxon>
        <taxon>Spermatophyta</taxon>
        <taxon>Magnoliopsida</taxon>
        <taxon>eudicotyledons</taxon>
        <taxon>Gunneridae</taxon>
        <taxon>Pentapetalae</taxon>
        <taxon>Caryophyllales</taxon>
        <taxon>Chenopodiaceae</taxon>
        <taxon>Chenopodioideae</taxon>
        <taxon>Atripliceae</taxon>
        <taxon>Chenopodium</taxon>
    </lineage>
</organism>
<dbReference type="AlphaFoldDB" id="A0A803N3A7"/>
<dbReference type="Gramene" id="AUR62039709-RA">
    <property type="protein sequence ID" value="AUR62039709-RA:cds"/>
    <property type="gene ID" value="AUR62039709"/>
</dbReference>
<name>A0A803N3A7_CHEQI</name>
<dbReference type="Proteomes" id="UP000596660">
    <property type="component" value="Unplaced"/>
</dbReference>
<dbReference type="EnsemblPlants" id="AUR62039709-RA">
    <property type="protein sequence ID" value="AUR62039709-RA:cds"/>
    <property type="gene ID" value="AUR62039709"/>
</dbReference>
<evidence type="ECO:0000313" key="2">
    <source>
        <dbReference type="Proteomes" id="UP000596660"/>
    </source>
</evidence>
<reference evidence="1" key="1">
    <citation type="journal article" date="2017" name="Nature">
        <title>The genome of Chenopodium quinoa.</title>
        <authorList>
            <person name="Jarvis D.E."/>
            <person name="Ho Y.S."/>
            <person name="Lightfoot D.J."/>
            <person name="Schmoeckel S.M."/>
            <person name="Li B."/>
            <person name="Borm T.J.A."/>
            <person name="Ohyanagi H."/>
            <person name="Mineta K."/>
            <person name="Michell C.T."/>
            <person name="Saber N."/>
            <person name="Kharbatia N.M."/>
            <person name="Rupper R.R."/>
            <person name="Sharp A.R."/>
            <person name="Dally N."/>
            <person name="Boughton B.A."/>
            <person name="Woo Y.H."/>
            <person name="Gao G."/>
            <person name="Schijlen E.G.W.M."/>
            <person name="Guo X."/>
            <person name="Momin A.A."/>
            <person name="Negrao S."/>
            <person name="Al-Babili S."/>
            <person name="Gehring C."/>
            <person name="Roessner U."/>
            <person name="Jung C."/>
            <person name="Murphy K."/>
            <person name="Arold S.T."/>
            <person name="Gojobori T."/>
            <person name="van der Linden C.G."/>
            <person name="van Loo E.N."/>
            <person name="Jellen E.N."/>
            <person name="Maughan P.J."/>
            <person name="Tester M."/>
        </authorList>
    </citation>
    <scope>NUCLEOTIDE SEQUENCE [LARGE SCALE GENOMIC DNA]</scope>
    <source>
        <strain evidence="1">cv. PI 614886</strain>
    </source>
</reference>
<keyword evidence="2" id="KW-1185">Reference proteome</keyword>
<reference evidence="1" key="2">
    <citation type="submission" date="2021-03" db="UniProtKB">
        <authorList>
            <consortium name="EnsemblPlants"/>
        </authorList>
    </citation>
    <scope>IDENTIFICATION</scope>
</reference>
<protein>
    <submittedName>
        <fullName evidence="1">Uncharacterized protein</fullName>
    </submittedName>
</protein>
<evidence type="ECO:0000313" key="1">
    <source>
        <dbReference type="EnsemblPlants" id="AUR62039709-RA:cds"/>
    </source>
</evidence>
<sequence length="114" mass="13119">MKESRRGQDSMHLWNPCTTAKVEISLPVMRDSFYVHIDSSWFGRVPSSDDYKIFLVYSEYRPYEKSMYLYSLRDSKFTDPEASSMADSVKRLSSLGECVTTSTISYSHLTSSSQ</sequence>
<proteinExistence type="predicted"/>
<accession>A0A803N3A7</accession>